<dbReference type="AlphaFoldDB" id="A0A0J6W785"/>
<evidence type="ECO:0000313" key="2">
    <source>
        <dbReference type="Proteomes" id="UP000036313"/>
    </source>
</evidence>
<accession>A0A0J6W785</accession>
<evidence type="ECO:0000313" key="1">
    <source>
        <dbReference type="EMBL" id="KMO77703.1"/>
    </source>
</evidence>
<proteinExistence type="predicted"/>
<organism evidence="1 2">
    <name type="scientific">Mycolicibacterium obuense</name>
    <dbReference type="NCBI Taxonomy" id="1807"/>
    <lineage>
        <taxon>Bacteria</taxon>
        <taxon>Bacillati</taxon>
        <taxon>Actinomycetota</taxon>
        <taxon>Actinomycetes</taxon>
        <taxon>Mycobacteriales</taxon>
        <taxon>Mycobacteriaceae</taxon>
        <taxon>Mycolicibacterium</taxon>
    </lineage>
</organism>
<reference evidence="1 2" key="1">
    <citation type="journal article" date="2015" name="Genome Biol. Evol.">
        <title>Characterization of Three Mycobacterium spp. with Potential Use in Bioremediation by Genome Sequencing and Comparative Genomics.</title>
        <authorList>
            <person name="Das S."/>
            <person name="Pettersson B.M."/>
            <person name="Behra P.R."/>
            <person name="Ramesh M."/>
            <person name="Dasgupta S."/>
            <person name="Bhattacharya A."/>
            <person name="Kirsebom L.A."/>
        </authorList>
    </citation>
    <scope>NUCLEOTIDE SEQUENCE [LARGE SCALE GENOMIC DNA]</scope>
    <source>
        <strain evidence="1 2">DSM 44075</strain>
    </source>
</reference>
<evidence type="ECO:0008006" key="3">
    <source>
        <dbReference type="Google" id="ProtNLM"/>
    </source>
</evidence>
<dbReference type="PATRIC" id="fig|1807.14.peg.1618"/>
<gene>
    <name evidence="1" type="ORF">MOBUDSM44075_01608</name>
</gene>
<comment type="caution">
    <text evidence="1">The sequence shown here is derived from an EMBL/GenBank/DDBJ whole genome shotgun (WGS) entry which is preliminary data.</text>
</comment>
<dbReference type="InterPro" id="IPR019639">
    <property type="entry name" value="DUF2505"/>
</dbReference>
<dbReference type="Pfam" id="PF10698">
    <property type="entry name" value="DUF2505"/>
    <property type="match status" value="1"/>
</dbReference>
<dbReference type="Proteomes" id="UP000036313">
    <property type="component" value="Unassembled WGS sequence"/>
</dbReference>
<sequence length="168" mass="18067">MARTVVFAVHSTASVEQIHHAFCDERYWRARLKKFGGFGTLETLAVGQDGTATVVVSQNLRPESLPSLVSRFFPREWKVVQSETWRPVAADRVEGEVTITTYGAPGAGSGRILVCPTPSGARLDCTATVTFNVPLVGGSVEAVMGKLLAQQIGVIGKFTTMWIAESVA</sequence>
<dbReference type="EMBL" id="JYNU01000009">
    <property type="protein sequence ID" value="KMO77703.1"/>
    <property type="molecule type" value="Genomic_DNA"/>
</dbReference>
<protein>
    <recommendedName>
        <fullName evidence="3">DUF2505 domain-containing protein</fullName>
    </recommendedName>
</protein>
<dbReference type="RefSeq" id="WP_048422744.1">
    <property type="nucleotide sequence ID" value="NZ_JYNU01000009.1"/>
</dbReference>
<name>A0A0J6W785_9MYCO</name>